<reference evidence="9 10" key="1">
    <citation type="journal article" date="2021" name="Sci. Rep.">
        <title>The distribution of antibiotic resistance genes in chicken gut microbiota commensals.</title>
        <authorList>
            <person name="Juricova H."/>
            <person name="Matiasovicova J."/>
            <person name="Kubasova T."/>
            <person name="Cejkova D."/>
            <person name="Rychlik I."/>
        </authorList>
    </citation>
    <scope>NUCLEOTIDE SEQUENCE [LARGE SCALE GENOMIC DNA]</scope>
    <source>
        <strain evidence="9 10">An564</strain>
    </source>
</reference>
<dbReference type="Gene3D" id="1.10.3720.10">
    <property type="entry name" value="MetI-like"/>
    <property type="match status" value="1"/>
</dbReference>
<dbReference type="RefSeq" id="WP_204719491.1">
    <property type="nucleotide sequence ID" value="NZ_JACSNR010000001.1"/>
</dbReference>
<feature type="transmembrane region" description="Helical" evidence="7">
    <location>
        <begin position="30"/>
        <end position="51"/>
    </location>
</feature>
<dbReference type="Pfam" id="PF00528">
    <property type="entry name" value="BPD_transp_1"/>
    <property type="match status" value="1"/>
</dbReference>
<dbReference type="InterPro" id="IPR000515">
    <property type="entry name" value="MetI-like"/>
</dbReference>
<dbReference type="CDD" id="cd06261">
    <property type="entry name" value="TM_PBP2"/>
    <property type="match status" value="1"/>
</dbReference>
<evidence type="ECO:0000256" key="6">
    <source>
        <dbReference type="ARBA" id="ARBA00023136"/>
    </source>
</evidence>
<dbReference type="InterPro" id="IPR005769">
    <property type="entry name" value="PhnE/PtxC"/>
</dbReference>
<proteinExistence type="inferred from homology"/>
<keyword evidence="10" id="KW-1185">Reference proteome</keyword>
<evidence type="ECO:0000256" key="7">
    <source>
        <dbReference type="RuleBase" id="RU363032"/>
    </source>
</evidence>
<dbReference type="PANTHER" id="PTHR30043">
    <property type="entry name" value="PHOSPHONATES TRANSPORT SYSTEM PERMEASE PROTEIN"/>
    <property type="match status" value="1"/>
</dbReference>
<feature type="transmembrane region" description="Helical" evidence="7">
    <location>
        <begin position="247"/>
        <end position="268"/>
    </location>
</feature>
<dbReference type="Proteomes" id="UP000724149">
    <property type="component" value="Unassembled WGS sequence"/>
</dbReference>
<dbReference type="PANTHER" id="PTHR30043:SF1">
    <property type="entry name" value="ABC TRANSPORT SYSTEM PERMEASE PROTEIN P69"/>
    <property type="match status" value="1"/>
</dbReference>
<evidence type="ECO:0000313" key="10">
    <source>
        <dbReference type="Proteomes" id="UP000724149"/>
    </source>
</evidence>
<comment type="subcellular location">
    <subcellularLocation>
        <location evidence="1 7">Cell membrane</location>
        <topology evidence="1 7">Multi-pass membrane protein</topology>
    </subcellularLocation>
</comment>
<evidence type="ECO:0000256" key="4">
    <source>
        <dbReference type="ARBA" id="ARBA00022692"/>
    </source>
</evidence>
<dbReference type="SUPFAM" id="SSF161098">
    <property type="entry name" value="MetI-like"/>
    <property type="match status" value="1"/>
</dbReference>
<keyword evidence="5 7" id="KW-1133">Transmembrane helix</keyword>
<gene>
    <name evidence="9" type="primary">phnE</name>
    <name evidence="9" type="ORF">H9X81_02285</name>
</gene>
<keyword evidence="3" id="KW-1003">Cell membrane</keyword>
<evidence type="ECO:0000256" key="1">
    <source>
        <dbReference type="ARBA" id="ARBA00004651"/>
    </source>
</evidence>
<name>A0ABS2GM57_9FIRM</name>
<feature type="transmembrane region" description="Helical" evidence="7">
    <location>
        <begin position="90"/>
        <end position="111"/>
    </location>
</feature>
<accession>A0ABS2GM57</accession>
<evidence type="ECO:0000256" key="3">
    <source>
        <dbReference type="ARBA" id="ARBA00022475"/>
    </source>
</evidence>
<protein>
    <submittedName>
        <fullName evidence="9">Phosphonate ABC transporter, permease protein PhnE</fullName>
    </submittedName>
</protein>
<evidence type="ECO:0000313" key="9">
    <source>
        <dbReference type="EMBL" id="MBM6922524.1"/>
    </source>
</evidence>
<evidence type="ECO:0000256" key="2">
    <source>
        <dbReference type="ARBA" id="ARBA00022448"/>
    </source>
</evidence>
<dbReference type="PROSITE" id="PS50928">
    <property type="entry name" value="ABC_TM1"/>
    <property type="match status" value="1"/>
</dbReference>
<keyword evidence="6 7" id="KW-0472">Membrane</keyword>
<evidence type="ECO:0000259" key="8">
    <source>
        <dbReference type="PROSITE" id="PS50928"/>
    </source>
</evidence>
<feature type="domain" description="ABC transmembrane type-1" evidence="8">
    <location>
        <begin position="82"/>
        <end position="265"/>
    </location>
</feature>
<comment type="caution">
    <text evidence="9">The sequence shown here is derived from an EMBL/GenBank/DDBJ whole genome shotgun (WGS) entry which is preliminary data.</text>
</comment>
<organism evidence="9 10">
    <name type="scientific">Hydrogenoanaerobacterium saccharovorans</name>
    <dbReference type="NCBI Taxonomy" id="474960"/>
    <lineage>
        <taxon>Bacteria</taxon>
        <taxon>Bacillati</taxon>
        <taxon>Bacillota</taxon>
        <taxon>Clostridia</taxon>
        <taxon>Eubacteriales</taxon>
        <taxon>Oscillospiraceae</taxon>
        <taxon>Hydrogenoanaerobacterium</taxon>
    </lineage>
</organism>
<keyword evidence="4 7" id="KW-0812">Transmembrane</keyword>
<sequence length="273" mass="29937">MSLYDKIFLPRTITLENGKTVQQPVSRMPLIIVLVLICCAVSVKVTGFNFATLAKRGEQFFVILGDMFPPNWKYSSQVWGPLFDTIKMSLLGSFIGTVAAIPFAVLASTNIIRSRVVVSLSRLLFSLVRTLPTLVVALIATYVFGLGTLAGTTAIAVFTFAYMGKILYEEIETVDMGAFEAAEAMGASKPRAFVCAIVPQVLPSYISNTLFCFEGNVRYASILGYVGAGGLGLVLNERLGWRDYSGAGMILIMLFVTVFIIETISRYFRRKLV</sequence>
<dbReference type="InterPro" id="IPR035906">
    <property type="entry name" value="MetI-like_sf"/>
</dbReference>
<comment type="similarity">
    <text evidence="7">Belongs to the binding-protein-dependent transport system permease family.</text>
</comment>
<dbReference type="NCBIfam" id="TIGR01097">
    <property type="entry name" value="PhnE"/>
    <property type="match status" value="1"/>
</dbReference>
<keyword evidence="2 7" id="KW-0813">Transport</keyword>
<dbReference type="EMBL" id="JACSNR010000001">
    <property type="protein sequence ID" value="MBM6922524.1"/>
    <property type="molecule type" value="Genomic_DNA"/>
</dbReference>
<evidence type="ECO:0000256" key="5">
    <source>
        <dbReference type="ARBA" id="ARBA00022989"/>
    </source>
</evidence>
<feature type="transmembrane region" description="Helical" evidence="7">
    <location>
        <begin position="217"/>
        <end position="235"/>
    </location>
</feature>